<accession>A0A5C1YPA9</accession>
<keyword evidence="2 8" id="KW-0813">Transport</keyword>
<evidence type="ECO:0000259" key="10">
    <source>
        <dbReference type="Pfam" id="PF00593"/>
    </source>
</evidence>
<evidence type="ECO:0000256" key="2">
    <source>
        <dbReference type="ARBA" id="ARBA00022448"/>
    </source>
</evidence>
<dbReference type="InterPro" id="IPR039426">
    <property type="entry name" value="TonB-dep_rcpt-like"/>
</dbReference>
<dbReference type="Pfam" id="PF00593">
    <property type="entry name" value="TonB_dep_Rec_b-barrel"/>
    <property type="match status" value="1"/>
</dbReference>
<comment type="similarity">
    <text evidence="8 9">Belongs to the TonB-dependent receptor family.</text>
</comment>
<keyword evidence="4 8" id="KW-0812">Transmembrane</keyword>
<feature type="domain" description="TonB-dependent receptor plug" evidence="11">
    <location>
        <begin position="80"/>
        <end position="200"/>
    </location>
</feature>
<feature type="domain" description="TonB-dependent receptor-like beta-barrel" evidence="10">
    <location>
        <begin position="297"/>
        <end position="778"/>
    </location>
</feature>
<evidence type="ECO:0000256" key="4">
    <source>
        <dbReference type="ARBA" id="ARBA00022692"/>
    </source>
</evidence>
<proteinExistence type="inferred from homology"/>
<dbReference type="OrthoDB" id="7483329at2"/>
<keyword evidence="3 8" id="KW-1134">Transmembrane beta strand</keyword>
<evidence type="ECO:0000256" key="7">
    <source>
        <dbReference type="ARBA" id="ARBA00023237"/>
    </source>
</evidence>
<evidence type="ECO:0000256" key="9">
    <source>
        <dbReference type="RuleBase" id="RU003357"/>
    </source>
</evidence>
<dbReference type="InterPro" id="IPR036942">
    <property type="entry name" value="Beta-barrel_TonB_sf"/>
</dbReference>
<evidence type="ECO:0000256" key="5">
    <source>
        <dbReference type="ARBA" id="ARBA00023077"/>
    </source>
</evidence>
<dbReference type="PANTHER" id="PTHR47234:SF3">
    <property type="entry name" value="SECRETIN_TONB SHORT N-TERMINAL DOMAIN-CONTAINING PROTEIN"/>
    <property type="match status" value="1"/>
</dbReference>
<evidence type="ECO:0000256" key="1">
    <source>
        <dbReference type="ARBA" id="ARBA00004571"/>
    </source>
</evidence>
<dbReference type="SUPFAM" id="SSF56935">
    <property type="entry name" value="Porins"/>
    <property type="match status" value="1"/>
</dbReference>
<protein>
    <submittedName>
        <fullName evidence="12">TonB-dependent receptor</fullName>
    </submittedName>
</protein>
<dbReference type="KEGG" id="acek:FLP30_10865"/>
<evidence type="ECO:0000313" key="12">
    <source>
        <dbReference type="EMBL" id="QEO18166.1"/>
    </source>
</evidence>
<dbReference type="PROSITE" id="PS52016">
    <property type="entry name" value="TONB_DEPENDENT_REC_3"/>
    <property type="match status" value="1"/>
</dbReference>
<keyword evidence="13" id="KW-1185">Reference proteome</keyword>
<evidence type="ECO:0000256" key="8">
    <source>
        <dbReference type="PROSITE-ProRule" id="PRU01360"/>
    </source>
</evidence>
<keyword evidence="5 9" id="KW-0798">TonB box</keyword>
<dbReference type="GO" id="GO:0009279">
    <property type="term" value="C:cell outer membrane"/>
    <property type="evidence" value="ECO:0007669"/>
    <property type="project" value="UniProtKB-SubCell"/>
</dbReference>
<keyword evidence="7 8" id="KW-0998">Cell outer membrane</keyword>
<dbReference type="EMBL" id="CP043506">
    <property type="protein sequence ID" value="QEO18166.1"/>
    <property type="molecule type" value="Genomic_DNA"/>
</dbReference>
<dbReference type="Gene3D" id="2.40.170.20">
    <property type="entry name" value="TonB-dependent receptor, beta-barrel domain"/>
    <property type="match status" value="1"/>
</dbReference>
<dbReference type="InterPro" id="IPR037066">
    <property type="entry name" value="Plug_dom_sf"/>
</dbReference>
<evidence type="ECO:0000256" key="6">
    <source>
        <dbReference type="ARBA" id="ARBA00023136"/>
    </source>
</evidence>
<gene>
    <name evidence="12" type="ORF">FLP30_10865</name>
</gene>
<dbReference type="PANTHER" id="PTHR47234">
    <property type="match status" value="1"/>
</dbReference>
<dbReference type="Proteomes" id="UP000324536">
    <property type="component" value="Chromosome"/>
</dbReference>
<name>A0A5C1YPA9_9PROT</name>
<evidence type="ECO:0000259" key="11">
    <source>
        <dbReference type="Pfam" id="PF07715"/>
    </source>
</evidence>
<keyword evidence="12" id="KW-0675">Receptor</keyword>
<organism evidence="12 13">
    <name type="scientific">Acetobacter vaccinii</name>
    <dbReference type="NCBI Taxonomy" id="2592655"/>
    <lineage>
        <taxon>Bacteria</taxon>
        <taxon>Pseudomonadati</taxon>
        <taxon>Pseudomonadota</taxon>
        <taxon>Alphaproteobacteria</taxon>
        <taxon>Acetobacterales</taxon>
        <taxon>Acetobacteraceae</taxon>
        <taxon>Acetobacter</taxon>
    </lineage>
</organism>
<dbReference type="CDD" id="cd01347">
    <property type="entry name" value="ligand_gated_channel"/>
    <property type="match status" value="1"/>
</dbReference>
<dbReference type="Gene3D" id="2.170.130.10">
    <property type="entry name" value="TonB-dependent receptor, plug domain"/>
    <property type="match status" value="1"/>
</dbReference>
<dbReference type="InterPro" id="IPR000531">
    <property type="entry name" value="Beta-barrel_TonB"/>
</dbReference>
<dbReference type="InterPro" id="IPR012910">
    <property type="entry name" value="Plug_dom"/>
</dbReference>
<evidence type="ECO:0000313" key="13">
    <source>
        <dbReference type="Proteomes" id="UP000324536"/>
    </source>
</evidence>
<dbReference type="Pfam" id="PF07715">
    <property type="entry name" value="Plug"/>
    <property type="match status" value="1"/>
</dbReference>
<comment type="subcellular location">
    <subcellularLocation>
        <location evidence="1 8">Cell outer membrane</location>
        <topology evidence="1 8">Multi-pass membrane protein</topology>
    </subcellularLocation>
</comment>
<sequence>MAEVSLHASDVQKWTMTIEIRHDIYLQKVNNTMSIAVRSSFALVLVCSSITVKDALAQRKTVSSEEQVIVTGTRSSNQKARNSLSPISIINARQLEETGQSDLRDAIAQLSPSVSLPPFGWGGTGSILSISMRGLSSNHVLVLVNGKRRHQTAWINTTAAGGRGPDPVDLDLIPMSAVDHIEILQDGAAAQYGSDAIAGVVNIILKKTPNKLSLQALNGGYYLGDGFTTSESANFGGMIGKRGFYNVSLEFKHNDRTARAGEDNRAGVPPEMQNDIRQEMGIQPVTRESASINAGYDINDNVSVYAFGTYGHVNSQQAYNYRLPAYYAPNGFIPYVTTTQNDYSFTAGFKGKVFSKWDWDIGTTYGGNINDMGGYNMFNTALLAATGSNPSHFFLGSQSDTQWTTNADIRRAFDTGIFAAPLNLAFGAEYRYETYELGAGDAAARYQAGLSGGAAIQTTDASNHGRDVTAGYIDVGTTLLPKWKIDLAGRFEHYTDAGDTETGKVATRYDLNKFISFRGTVSNGFRAPTLQEEYFQAQSSSPTGNSGQVSVNSAAARFLGARALTPERSTNFSAGFQLNPIPRLHIDIDAYQITLRNRIVSGGTYSGAEAIEALELNGWSPGAAITPNAVHTTFFTNGANTRTRGLDATARYDINLRQNGDLKIDVGLNLNKTVILSEKNDLHGNPLLNAQQRAFLTSYTPKSKLIFGGRWTVGNFDLSVHEIRYGQTTSQLTYYSGPNAYSTSVFQKFTQTPRWQTDIELGYKVNNQLHVALGANNLFNSYLKKLPVANRYIGSNRYDANVAQMSWSGGFYYLRLNYTL</sequence>
<dbReference type="AlphaFoldDB" id="A0A5C1YPA9"/>
<evidence type="ECO:0000256" key="3">
    <source>
        <dbReference type="ARBA" id="ARBA00022452"/>
    </source>
</evidence>
<reference evidence="12 13" key="1">
    <citation type="submission" date="2019-09" db="EMBL/GenBank/DDBJ databases">
        <title>Genome sequencing of strain KACC 21233.</title>
        <authorList>
            <person name="Heo J."/>
            <person name="Kim S.-J."/>
            <person name="Kim J.-S."/>
            <person name="Hong S.-B."/>
            <person name="Kwon S.-W."/>
        </authorList>
    </citation>
    <scope>NUCLEOTIDE SEQUENCE [LARGE SCALE GENOMIC DNA]</scope>
    <source>
        <strain evidence="12 13">KACC 21233</strain>
    </source>
</reference>
<keyword evidence="6 8" id="KW-0472">Membrane</keyword>